<dbReference type="PANTHER" id="PTHR35526">
    <property type="entry name" value="ANTI-SIGMA-F FACTOR RSBW-RELATED"/>
    <property type="match status" value="1"/>
</dbReference>
<dbReference type="InterPro" id="IPR036890">
    <property type="entry name" value="HATPase_C_sf"/>
</dbReference>
<organism evidence="3 4">
    <name type="scientific">Kibdelosporangium persicum</name>
    <dbReference type="NCBI Taxonomy" id="2698649"/>
    <lineage>
        <taxon>Bacteria</taxon>
        <taxon>Bacillati</taxon>
        <taxon>Actinomycetota</taxon>
        <taxon>Actinomycetes</taxon>
        <taxon>Pseudonocardiales</taxon>
        <taxon>Pseudonocardiaceae</taxon>
        <taxon>Kibdelosporangium</taxon>
    </lineage>
</organism>
<dbReference type="EMBL" id="JAAATY010000005">
    <property type="protein sequence ID" value="NRN65170.1"/>
    <property type="molecule type" value="Genomic_DNA"/>
</dbReference>
<keyword evidence="4" id="KW-1185">Reference proteome</keyword>
<dbReference type="CDD" id="cd16936">
    <property type="entry name" value="HATPase_RsbW-like"/>
    <property type="match status" value="1"/>
</dbReference>
<keyword evidence="1" id="KW-0723">Serine/threonine-protein kinase</keyword>
<sequence>MPTVHSVMPLFRTRLRATCDTTSGLRGGTGGTSRYLGNPDLCLRGTALRMLDDTDPHISKSPAALRAWARQLPEPICETVLDADLSLPFLFHEVVAVNGALSPQRHAISGWARRLGFDGHHVEDMMLAVDEAVANAIEHGYRDRPADDPGIVMLFAASMPAQGMAHVVVADNGSWRPPTDSGFRGRGLSIIQKITNLFELHYDHTGTVTRMAWYLPS</sequence>
<dbReference type="Gene3D" id="3.30.565.10">
    <property type="entry name" value="Histidine kinase-like ATPase, C-terminal domain"/>
    <property type="match status" value="1"/>
</dbReference>
<dbReference type="PANTHER" id="PTHR35526:SF3">
    <property type="entry name" value="ANTI-SIGMA-F FACTOR RSBW"/>
    <property type="match status" value="1"/>
</dbReference>
<comment type="caution">
    <text evidence="3">The sequence shown here is derived from an EMBL/GenBank/DDBJ whole genome shotgun (WGS) entry which is preliminary data.</text>
</comment>
<dbReference type="SUPFAM" id="SSF55874">
    <property type="entry name" value="ATPase domain of HSP90 chaperone/DNA topoisomerase II/histidine kinase"/>
    <property type="match status" value="1"/>
</dbReference>
<gene>
    <name evidence="3" type="ORF">GC106_23800</name>
</gene>
<evidence type="ECO:0000259" key="2">
    <source>
        <dbReference type="Pfam" id="PF13581"/>
    </source>
</evidence>
<accession>A0ABX2F1I9</accession>
<keyword evidence="1" id="KW-0418">Kinase</keyword>
<dbReference type="Pfam" id="PF13581">
    <property type="entry name" value="HATPase_c_2"/>
    <property type="match status" value="1"/>
</dbReference>
<name>A0ABX2F1I9_9PSEU</name>
<reference evidence="3 4" key="1">
    <citation type="submission" date="2020-01" db="EMBL/GenBank/DDBJ databases">
        <title>Kibdelosporangium persica a novel Actinomycetes from a hot desert in Iran.</title>
        <authorList>
            <person name="Safaei N."/>
            <person name="Zaburannyi N."/>
            <person name="Mueller R."/>
            <person name="Wink J."/>
        </authorList>
    </citation>
    <scope>NUCLEOTIDE SEQUENCE [LARGE SCALE GENOMIC DNA]</scope>
    <source>
        <strain evidence="3 4">4NS15</strain>
    </source>
</reference>
<keyword evidence="1" id="KW-0808">Transferase</keyword>
<dbReference type="InterPro" id="IPR050267">
    <property type="entry name" value="Anti-sigma-factor_SerPK"/>
</dbReference>
<proteinExistence type="predicted"/>
<evidence type="ECO:0000256" key="1">
    <source>
        <dbReference type="ARBA" id="ARBA00022527"/>
    </source>
</evidence>
<feature type="domain" description="Histidine kinase/HSP90-like ATPase" evidence="2">
    <location>
        <begin position="100"/>
        <end position="213"/>
    </location>
</feature>
<evidence type="ECO:0000313" key="4">
    <source>
        <dbReference type="Proteomes" id="UP000763557"/>
    </source>
</evidence>
<evidence type="ECO:0000313" key="3">
    <source>
        <dbReference type="EMBL" id="NRN65170.1"/>
    </source>
</evidence>
<dbReference type="InterPro" id="IPR003594">
    <property type="entry name" value="HATPase_dom"/>
</dbReference>
<protein>
    <submittedName>
        <fullName evidence="3">Serine phosphatase RsbU, regulator of sigma subunit</fullName>
    </submittedName>
</protein>
<dbReference type="Proteomes" id="UP000763557">
    <property type="component" value="Unassembled WGS sequence"/>
</dbReference>